<evidence type="ECO:0000256" key="1">
    <source>
        <dbReference type="ARBA" id="ARBA00004496"/>
    </source>
</evidence>
<dbReference type="Gene3D" id="1.25.10.10">
    <property type="entry name" value="Leucine-rich Repeat Variant"/>
    <property type="match status" value="1"/>
</dbReference>
<reference evidence="13 14" key="1">
    <citation type="submission" date="2020-04" db="EMBL/GenBank/DDBJ databases">
        <authorList>
            <person name="Laetsch R D."/>
            <person name="Stevens L."/>
            <person name="Kumar S."/>
            <person name="Blaxter L. M."/>
        </authorList>
    </citation>
    <scope>NUCLEOTIDE SEQUENCE [LARGE SCALE GENOMIC DNA]</scope>
</reference>
<comment type="function">
    <text evidence="10">tRNA nucleus export receptor which facilitates tRNA translocation across the nuclear pore complex.</text>
</comment>
<evidence type="ECO:0000256" key="10">
    <source>
        <dbReference type="RuleBase" id="RU366037"/>
    </source>
</evidence>
<comment type="caution">
    <text evidence="13">The sequence shown here is derived from an EMBL/GenBank/DDBJ whole genome shotgun (WGS) entry which is preliminary data.</text>
</comment>
<dbReference type="GO" id="GO:0031267">
    <property type="term" value="F:small GTPase binding"/>
    <property type="evidence" value="ECO:0007669"/>
    <property type="project" value="InterPro"/>
</dbReference>
<evidence type="ECO:0000256" key="5">
    <source>
        <dbReference type="ARBA" id="ARBA00022555"/>
    </source>
</evidence>
<dbReference type="Pfam" id="PF19282">
    <property type="entry name" value="Exportin-T"/>
    <property type="match status" value="1"/>
</dbReference>
<dbReference type="PANTHER" id="PTHR15952:SF11">
    <property type="entry name" value="EXPORTIN-T"/>
    <property type="match status" value="1"/>
</dbReference>
<evidence type="ECO:0000256" key="2">
    <source>
        <dbReference type="ARBA" id="ARBA00018928"/>
    </source>
</evidence>
<keyword evidence="5 10" id="KW-0820">tRNA-binding</keyword>
<dbReference type="Pfam" id="PF08389">
    <property type="entry name" value="Xpo1"/>
    <property type="match status" value="1"/>
</dbReference>
<evidence type="ECO:0000256" key="6">
    <source>
        <dbReference type="ARBA" id="ARBA00022884"/>
    </source>
</evidence>
<comment type="subcellular location">
    <subcellularLocation>
        <location evidence="1 10">Cytoplasm</location>
    </subcellularLocation>
    <subcellularLocation>
        <location evidence="10">Nucleus</location>
    </subcellularLocation>
    <text evidence="10">Shuttles between the nucleus and the cytoplasm.</text>
</comment>
<keyword evidence="4 10" id="KW-0963">Cytoplasm</keyword>
<dbReference type="GO" id="GO:0016363">
    <property type="term" value="C:nuclear matrix"/>
    <property type="evidence" value="ECO:0007669"/>
    <property type="project" value="TreeGrafter"/>
</dbReference>
<evidence type="ECO:0000313" key="13">
    <source>
        <dbReference type="EMBL" id="CAB3409831.1"/>
    </source>
</evidence>
<dbReference type="InterPro" id="IPR011989">
    <property type="entry name" value="ARM-like"/>
</dbReference>
<feature type="domain" description="Exportin-1/Importin-beta-like" evidence="11">
    <location>
        <begin position="104"/>
        <end position="248"/>
    </location>
</feature>
<evidence type="ECO:0000256" key="3">
    <source>
        <dbReference type="ARBA" id="ARBA00022448"/>
    </source>
</evidence>
<dbReference type="GO" id="GO:0005643">
    <property type="term" value="C:nuclear pore"/>
    <property type="evidence" value="ECO:0007669"/>
    <property type="project" value="TreeGrafter"/>
</dbReference>
<dbReference type="GO" id="GO:0005737">
    <property type="term" value="C:cytoplasm"/>
    <property type="evidence" value="ECO:0007669"/>
    <property type="project" value="UniProtKB-SubCell"/>
</dbReference>
<dbReference type="EMBL" id="CADEPM010000009">
    <property type="protein sequence ID" value="CAB3409831.1"/>
    <property type="molecule type" value="Genomic_DNA"/>
</dbReference>
<accession>A0A8S1F7M5</accession>
<gene>
    <name evidence="13" type="ORF">CBOVIS_LOCUS11433</name>
</gene>
<dbReference type="InterPro" id="IPR040017">
    <property type="entry name" value="XPOT"/>
</dbReference>
<dbReference type="InterPro" id="IPR013598">
    <property type="entry name" value="Exportin-1/Importin-b-like"/>
</dbReference>
<evidence type="ECO:0000256" key="7">
    <source>
        <dbReference type="ARBA" id="ARBA00023242"/>
    </source>
</evidence>
<proteinExistence type="inferred from homology"/>
<keyword evidence="7 10" id="KW-0539">Nucleus</keyword>
<evidence type="ECO:0000256" key="4">
    <source>
        <dbReference type="ARBA" id="ARBA00022490"/>
    </source>
</evidence>
<dbReference type="FunFam" id="1.25.10.10:FF:000917">
    <property type="entry name" value="EXPOrtin (Nuclear export receptor)"/>
    <property type="match status" value="1"/>
</dbReference>
<dbReference type="GO" id="GO:0071528">
    <property type="term" value="P:tRNA re-export from nucleus"/>
    <property type="evidence" value="ECO:0007669"/>
    <property type="project" value="UniProtKB-UniRule"/>
</dbReference>
<dbReference type="SUPFAM" id="SSF48371">
    <property type="entry name" value="ARM repeat"/>
    <property type="match status" value="1"/>
</dbReference>
<organism evidence="13 14">
    <name type="scientific">Caenorhabditis bovis</name>
    <dbReference type="NCBI Taxonomy" id="2654633"/>
    <lineage>
        <taxon>Eukaryota</taxon>
        <taxon>Metazoa</taxon>
        <taxon>Ecdysozoa</taxon>
        <taxon>Nematoda</taxon>
        <taxon>Chromadorea</taxon>
        <taxon>Rhabditida</taxon>
        <taxon>Rhabditina</taxon>
        <taxon>Rhabditomorpha</taxon>
        <taxon>Rhabditoidea</taxon>
        <taxon>Rhabditidae</taxon>
        <taxon>Peloderinae</taxon>
        <taxon>Caenorhabditis</taxon>
    </lineage>
</organism>
<evidence type="ECO:0000256" key="9">
    <source>
        <dbReference type="ARBA" id="ARBA00032199"/>
    </source>
</evidence>
<evidence type="ECO:0000259" key="11">
    <source>
        <dbReference type="Pfam" id="PF08389"/>
    </source>
</evidence>
<protein>
    <recommendedName>
        <fullName evidence="2 10">Exportin-T</fullName>
    </recommendedName>
    <alternativeName>
        <fullName evidence="8 10">Exportin(tRNA)</fullName>
    </alternativeName>
    <alternativeName>
        <fullName evidence="9 10">tRNA exportin</fullName>
    </alternativeName>
</protein>
<name>A0A8S1F7M5_9PELO</name>
<dbReference type="GO" id="GO:0000049">
    <property type="term" value="F:tRNA binding"/>
    <property type="evidence" value="ECO:0007669"/>
    <property type="project" value="UniProtKB-UniRule"/>
</dbReference>
<comment type="similarity">
    <text evidence="10">Belongs to the exportin family.</text>
</comment>
<dbReference type="InterPro" id="IPR045546">
    <property type="entry name" value="Exportin-T_C"/>
</dbReference>
<evidence type="ECO:0000259" key="12">
    <source>
        <dbReference type="Pfam" id="PF19282"/>
    </source>
</evidence>
<keyword evidence="14" id="KW-1185">Reference proteome</keyword>
<keyword evidence="3 10" id="KW-0813">Transport</keyword>
<dbReference type="PANTHER" id="PTHR15952">
    <property type="entry name" value="EXPORTIN-T/LOS1"/>
    <property type="match status" value="1"/>
</dbReference>
<dbReference type="AlphaFoldDB" id="A0A8S1F7M5"/>
<keyword evidence="6 10" id="KW-0694">RNA-binding</keyword>
<dbReference type="InterPro" id="IPR016024">
    <property type="entry name" value="ARM-type_fold"/>
</dbReference>
<dbReference type="Proteomes" id="UP000494206">
    <property type="component" value="Unassembled WGS sequence"/>
</dbReference>
<dbReference type="OrthoDB" id="26399at2759"/>
<evidence type="ECO:0000256" key="8">
    <source>
        <dbReference type="ARBA" id="ARBA00029784"/>
    </source>
</evidence>
<feature type="domain" description="Exportin-T C-terminal" evidence="12">
    <location>
        <begin position="388"/>
        <end position="858"/>
    </location>
</feature>
<sequence length="953" mass="106409">MVSINGNMPRFPVAALNDPTKQAEIYRYLETLKKDDSGWKKSIDAIINNNALSPEEHFLMLQVIEDFLQARYHHALPADKQIMRDFFIYYIKKFQGLPEDPPIFLTNKMAQIFALAFAADFPDKWNTFFQDLFFSQNFVDRKIAFFYLKVLLAIDSEVVDRDIQRTKNERERNVKIKDAMREICITQIAQSWTTIMNSVDNDTVQCLVLESIASYVDWIEVDLVANDTVMALVIDRLARASTSEAATNAVCGLLQKGMPADKKVGLTLTLMNVFRANGLLSITESSDEDDITRVGSLVNTLGLVLLDVYQKLCMNSIMDEQQKQCVAELAALAQPALDVLNNENPELSELSIDILRAYIIFILKFFPESTDVIAKAIQISLARYVMGEDLNVDGGGEDEAEFQEYRKELRSILNVIGVKRPEVIISAIEPWALEVTTGGSQVSVPRIEALLHIVFHLHEIIPSNMLQNPRDDVAQRAARIPIAILEGLVLDGRSATIHVTYFELACRYERLLTFQQQPAVITHIAAAFLDQRGIAIPCINVRTRIVYLFCRFVKAHKVVLSKLVAEVITRLAPLLAVSPQSEANQLLSSDDQAYIFEATATLIVFGDLSPDLKAQYFGELASTLVSKFEAALAELNTARSRNADEETIQTILTFMSNIIIYCSRMSKAFTNVQSMKSCNCVDIYLRLIKLFIDTLSVENSFLLESTRQFAHRLVVSMEEELMPFMRGIFEKLALVSTDLDAMQHLLIFCHQAVAKFKKAMLSSGVDLGNVLAIAARASMQEQENITAAKDESQRVLVYVQRAFLQLLYTVIVSDCIESLSATTGLLEHVLEAAARLALSTDQTSQKVALACLAKVSQILPNWSAKTLRIALEVPSLSHISPSDAGSSIVVHEVCSTLVALLQTDPNGFSCAIRELLPSGFSDQLLNLLTSLKGKNLDKEVMNLYAGIRAQQRQ</sequence>
<evidence type="ECO:0000313" key="14">
    <source>
        <dbReference type="Proteomes" id="UP000494206"/>
    </source>
</evidence>